<protein>
    <submittedName>
        <fullName evidence="2">Uncharacterized protein</fullName>
    </submittedName>
</protein>
<keyword evidence="1" id="KW-0472">Membrane</keyword>
<name>A0A2T5ITM4_9GAMM</name>
<keyword evidence="3" id="KW-1185">Reference proteome</keyword>
<evidence type="ECO:0000313" key="2">
    <source>
        <dbReference type="EMBL" id="PTQ87200.1"/>
    </source>
</evidence>
<sequence>MSENKQEYFPYIDGLPLLSGFLGWMVLSLITSFGLDIIKAALICLPYGFGFYCLSRVRANKRKILNEKQKISLIFILVPVMVGIDEFSRNIFGINDTSIRLGFKIFTIGMLLWSFSLGILFSSHLENNQD</sequence>
<keyword evidence="1" id="KW-1133">Transmembrane helix</keyword>
<feature type="transmembrane region" description="Helical" evidence="1">
    <location>
        <begin position="12"/>
        <end position="31"/>
    </location>
</feature>
<comment type="caution">
    <text evidence="2">The sequence shown here is derived from an EMBL/GenBank/DDBJ whole genome shotgun (WGS) entry which is preliminary data.</text>
</comment>
<evidence type="ECO:0000256" key="1">
    <source>
        <dbReference type="SAM" id="Phobius"/>
    </source>
</evidence>
<feature type="transmembrane region" description="Helical" evidence="1">
    <location>
        <begin position="71"/>
        <end position="89"/>
    </location>
</feature>
<keyword evidence="1" id="KW-0812">Transmembrane</keyword>
<feature type="transmembrane region" description="Helical" evidence="1">
    <location>
        <begin position="101"/>
        <end position="121"/>
    </location>
</feature>
<dbReference type="EMBL" id="QAON01000020">
    <property type="protein sequence ID" value="PTQ87200.1"/>
    <property type="molecule type" value="Genomic_DNA"/>
</dbReference>
<organism evidence="2 3">
    <name type="scientific">Agitococcus lubricus</name>
    <dbReference type="NCBI Taxonomy" id="1077255"/>
    <lineage>
        <taxon>Bacteria</taxon>
        <taxon>Pseudomonadati</taxon>
        <taxon>Pseudomonadota</taxon>
        <taxon>Gammaproteobacteria</taxon>
        <taxon>Moraxellales</taxon>
        <taxon>Moraxellaceae</taxon>
        <taxon>Agitococcus</taxon>
    </lineage>
</organism>
<reference evidence="2 3" key="1">
    <citation type="submission" date="2018-04" db="EMBL/GenBank/DDBJ databases">
        <title>Genomic Encyclopedia of Archaeal and Bacterial Type Strains, Phase II (KMG-II): from individual species to whole genera.</title>
        <authorList>
            <person name="Goeker M."/>
        </authorList>
    </citation>
    <scope>NUCLEOTIDE SEQUENCE [LARGE SCALE GENOMIC DNA]</scope>
    <source>
        <strain evidence="2 3">DSM 5822</strain>
    </source>
</reference>
<dbReference type="AlphaFoldDB" id="A0A2T5ITM4"/>
<accession>A0A2T5ITM4</accession>
<evidence type="ECO:0000313" key="3">
    <source>
        <dbReference type="Proteomes" id="UP000244223"/>
    </source>
</evidence>
<proteinExistence type="predicted"/>
<dbReference type="Proteomes" id="UP000244223">
    <property type="component" value="Unassembled WGS sequence"/>
</dbReference>
<dbReference type="RefSeq" id="WP_146164478.1">
    <property type="nucleotide sequence ID" value="NZ_QAON01000020.1"/>
</dbReference>
<gene>
    <name evidence="2" type="ORF">C8N29_1203</name>
</gene>